<feature type="region of interest" description="Disordered" evidence="5">
    <location>
        <begin position="44"/>
        <end position="70"/>
    </location>
</feature>
<feature type="region of interest" description="Disordered" evidence="5">
    <location>
        <begin position="161"/>
        <end position="241"/>
    </location>
</feature>
<dbReference type="KEGG" id="ccac:CcaHIS019_0109400"/>
<accession>A0AA48L105</accession>
<keyword evidence="8" id="KW-1185">Reference proteome</keyword>
<evidence type="ECO:0000259" key="6">
    <source>
        <dbReference type="SMART" id="SM00415"/>
    </source>
</evidence>
<evidence type="ECO:0000256" key="4">
    <source>
        <dbReference type="RuleBase" id="RU004020"/>
    </source>
</evidence>
<feature type="region of interest" description="Disordered" evidence="5">
    <location>
        <begin position="428"/>
        <end position="503"/>
    </location>
</feature>
<dbReference type="GeneID" id="85492093"/>
<comment type="subcellular location">
    <subcellularLocation>
        <location evidence="1">Nucleus</location>
    </subcellularLocation>
</comment>
<dbReference type="GO" id="GO:0005634">
    <property type="term" value="C:nucleus"/>
    <property type="evidence" value="ECO:0007669"/>
    <property type="project" value="UniProtKB-SubCell"/>
</dbReference>
<feature type="compositionally biased region" description="Acidic residues" evidence="5">
    <location>
        <begin position="303"/>
        <end position="322"/>
    </location>
</feature>
<evidence type="ECO:0000256" key="5">
    <source>
        <dbReference type="SAM" id="MobiDB-lite"/>
    </source>
</evidence>
<evidence type="ECO:0000256" key="3">
    <source>
        <dbReference type="ARBA" id="ARBA00023242"/>
    </source>
</evidence>
<organism evidence="7 8">
    <name type="scientific">Cutaneotrichosporon cavernicola</name>
    <dbReference type="NCBI Taxonomy" id="279322"/>
    <lineage>
        <taxon>Eukaryota</taxon>
        <taxon>Fungi</taxon>
        <taxon>Dikarya</taxon>
        <taxon>Basidiomycota</taxon>
        <taxon>Agaricomycotina</taxon>
        <taxon>Tremellomycetes</taxon>
        <taxon>Trichosporonales</taxon>
        <taxon>Trichosporonaceae</taxon>
        <taxon>Cutaneotrichosporon</taxon>
    </lineage>
</organism>
<feature type="compositionally biased region" description="Low complexity" evidence="5">
    <location>
        <begin position="207"/>
        <end position="227"/>
    </location>
</feature>
<dbReference type="GO" id="GO:0043565">
    <property type="term" value="F:sequence-specific DNA binding"/>
    <property type="evidence" value="ECO:0007669"/>
    <property type="project" value="InterPro"/>
</dbReference>
<dbReference type="Gene3D" id="1.10.10.10">
    <property type="entry name" value="Winged helix-like DNA-binding domain superfamily/Winged helix DNA-binding domain"/>
    <property type="match status" value="1"/>
</dbReference>
<keyword evidence="3" id="KW-0539">Nucleus</keyword>
<dbReference type="InterPro" id="IPR036388">
    <property type="entry name" value="WH-like_DNA-bd_sf"/>
</dbReference>
<feature type="region of interest" description="Disordered" evidence="5">
    <location>
        <begin position="1"/>
        <end position="32"/>
    </location>
</feature>
<feature type="region of interest" description="Disordered" evidence="5">
    <location>
        <begin position="299"/>
        <end position="322"/>
    </location>
</feature>
<name>A0AA48L105_9TREE</name>
<dbReference type="SUPFAM" id="SSF46785">
    <property type="entry name" value="Winged helix' DNA-binding domain"/>
    <property type="match status" value="1"/>
</dbReference>
<dbReference type="InterPro" id="IPR000232">
    <property type="entry name" value="HSF_DNA-bd"/>
</dbReference>
<dbReference type="Pfam" id="PF00447">
    <property type="entry name" value="HSF_DNA-bind"/>
    <property type="match status" value="1"/>
</dbReference>
<comment type="similarity">
    <text evidence="4">Belongs to the HSF family.</text>
</comment>
<feature type="compositionally biased region" description="Basic residues" evidence="5">
    <location>
        <begin position="436"/>
        <end position="455"/>
    </location>
</feature>
<feature type="compositionally biased region" description="Basic residues" evidence="5">
    <location>
        <begin position="595"/>
        <end position="609"/>
    </location>
</feature>
<dbReference type="Proteomes" id="UP001233271">
    <property type="component" value="Chromosome 1"/>
</dbReference>
<dbReference type="RefSeq" id="XP_060453488.1">
    <property type="nucleotide sequence ID" value="XM_060604254.1"/>
</dbReference>
<evidence type="ECO:0000313" key="8">
    <source>
        <dbReference type="Proteomes" id="UP001233271"/>
    </source>
</evidence>
<evidence type="ECO:0000313" key="7">
    <source>
        <dbReference type="EMBL" id="BEI88222.1"/>
    </source>
</evidence>
<sequence>MDAFPANSLEHPFLGPDHDLATRGHRGSSPHRISHELDLHIPDFGTLSGAGSAPDQPSFDTSGDRSQSFGDAHAADTLVNLANWSSPTHFANYDALQSTICPEAVRPYTAGEPDYSVFNTPPSYASISDHSSSSSFAMPTPTHFDVPIHPDVFEAEPRYDLTQPKDDLNGQYDNWPLPSSEVPARSDLPPSSVPRPCGSSWPIDPDFSGPPSRRAPSPSFSTASSATWTDMPKSPSTRHFSSQLVPAPLKFRSTHAVSEDLISPALSMPTRDTKNHVQGYGNVESSGIDSPSQVYQQLTGSLEEPEPTDVDTDDDGEYVDNLDNDEYKRPVQVRGRQKQNHRKTFKVGLWDTINDISFRQWIHWSEDGKCGEIPDKSKFQGSKAMRAITDAKDFGGFVRQLHMSCGFRHDNFRRGRFDLLEQMKRKGETKVLRQVTKPKPKPKLKPSARAKKHKVAGAAKSSAIKPRPKATPTHQGVPGVRRSKGPVKNVSDSESEGYDPTNDLEAIFNAPATKPCYTAAVGPSRMIHKQSAERDSQVLAAPKRSRASKQTAPDSKGPLTTPAPQQAVGPSTKAILKGSVKRRAPTPDPISSPTKHAKVARSRSKGMRM</sequence>
<feature type="region of interest" description="Disordered" evidence="5">
    <location>
        <begin position="529"/>
        <end position="609"/>
    </location>
</feature>
<evidence type="ECO:0000256" key="1">
    <source>
        <dbReference type="ARBA" id="ARBA00004123"/>
    </source>
</evidence>
<dbReference type="InterPro" id="IPR036390">
    <property type="entry name" value="WH_DNA-bd_sf"/>
</dbReference>
<reference evidence="7" key="1">
    <citation type="journal article" date="2023" name="BMC Genomics">
        <title>Chromosome-level genome assemblies of Cutaneotrichosporon spp. (Trichosporonales, Basidiomycota) reveal imbalanced evolution between nucleotide sequences and chromosome synteny.</title>
        <authorList>
            <person name="Kobayashi Y."/>
            <person name="Kayamori A."/>
            <person name="Aoki K."/>
            <person name="Shiwa Y."/>
            <person name="Matsutani M."/>
            <person name="Fujita N."/>
            <person name="Sugita T."/>
            <person name="Iwasaki W."/>
            <person name="Tanaka N."/>
            <person name="Takashima M."/>
        </authorList>
    </citation>
    <scope>NUCLEOTIDE SEQUENCE</scope>
    <source>
        <strain evidence="7">HIS019</strain>
    </source>
</reference>
<evidence type="ECO:0000256" key="2">
    <source>
        <dbReference type="ARBA" id="ARBA00023125"/>
    </source>
</evidence>
<feature type="compositionally biased region" description="Polar residues" evidence="5">
    <location>
        <begin position="58"/>
        <end position="69"/>
    </location>
</feature>
<dbReference type="AlphaFoldDB" id="A0AA48L105"/>
<protein>
    <recommendedName>
        <fullName evidence="6">HSF-type DNA-binding domain-containing protein</fullName>
    </recommendedName>
</protein>
<dbReference type="SMART" id="SM00415">
    <property type="entry name" value="HSF"/>
    <property type="match status" value="1"/>
</dbReference>
<proteinExistence type="inferred from homology"/>
<keyword evidence="2" id="KW-0238">DNA-binding</keyword>
<gene>
    <name evidence="7" type="ORF">CcaverHIS019_0109400</name>
</gene>
<dbReference type="EMBL" id="AP028212">
    <property type="protein sequence ID" value="BEI88222.1"/>
    <property type="molecule type" value="Genomic_DNA"/>
</dbReference>
<dbReference type="GO" id="GO:0003700">
    <property type="term" value="F:DNA-binding transcription factor activity"/>
    <property type="evidence" value="ECO:0007669"/>
    <property type="project" value="InterPro"/>
</dbReference>
<feature type="domain" description="HSF-type DNA-binding" evidence="6">
    <location>
        <begin position="341"/>
        <end position="426"/>
    </location>
</feature>